<dbReference type="EMBL" id="JAUDZG010000005">
    <property type="protein sequence ID" value="KAK3304761.1"/>
    <property type="molecule type" value="Genomic_DNA"/>
</dbReference>
<organism evidence="1 2">
    <name type="scientific">Chaetomium strumarium</name>
    <dbReference type="NCBI Taxonomy" id="1170767"/>
    <lineage>
        <taxon>Eukaryota</taxon>
        <taxon>Fungi</taxon>
        <taxon>Dikarya</taxon>
        <taxon>Ascomycota</taxon>
        <taxon>Pezizomycotina</taxon>
        <taxon>Sordariomycetes</taxon>
        <taxon>Sordariomycetidae</taxon>
        <taxon>Sordariales</taxon>
        <taxon>Chaetomiaceae</taxon>
        <taxon>Chaetomium</taxon>
    </lineage>
</organism>
<keyword evidence="2" id="KW-1185">Reference proteome</keyword>
<evidence type="ECO:0000313" key="1">
    <source>
        <dbReference type="EMBL" id="KAK3304761.1"/>
    </source>
</evidence>
<protein>
    <submittedName>
        <fullName evidence="1">Uncharacterized protein</fullName>
    </submittedName>
</protein>
<gene>
    <name evidence="1" type="ORF">B0T15DRAFT_252645</name>
</gene>
<dbReference type="RefSeq" id="XP_062720541.1">
    <property type="nucleotide sequence ID" value="XM_062863198.1"/>
</dbReference>
<dbReference type="Proteomes" id="UP001273166">
    <property type="component" value="Unassembled WGS sequence"/>
</dbReference>
<sequence>MVPAQKPRNLLSWERGGLPMLAAEESTERRHSLIRLTVDVDGLKSIERLKERPPFSRERFDDRSFVIEEEVSFGATLAHFKGLCQLFILEDMKEPGFSVWDTSTPPTLTRWLRQPPGDWYGQRFYTIDLGTATGLTFVEYDGLVAIYAHSRTHPGCDKRYDRDGADWIYMPLPPHDTILRCGPLVTRDSLRIEKGMSAFMFWTRLSGEIVIGRNNYNFDPERCASLLGPPDRPVTTLVYRKRFLGPKTSITAVAT</sequence>
<dbReference type="GeneID" id="87882027"/>
<reference evidence="1" key="1">
    <citation type="journal article" date="2023" name="Mol. Phylogenet. Evol.">
        <title>Genome-scale phylogeny and comparative genomics of the fungal order Sordariales.</title>
        <authorList>
            <person name="Hensen N."/>
            <person name="Bonometti L."/>
            <person name="Westerberg I."/>
            <person name="Brannstrom I.O."/>
            <person name="Guillou S."/>
            <person name="Cros-Aarteil S."/>
            <person name="Calhoun S."/>
            <person name="Haridas S."/>
            <person name="Kuo A."/>
            <person name="Mondo S."/>
            <person name="Pangilinan J."/>
            <person name="Riley R."/>
            <person name="LaButti K."/>
            <person name="Andreopoulos B."/>
            <person name="Lipzen A."/>
            <person name="Chen C."/>
            <person name="Yan M."/>
            <person name="Daum C."/>
            <person name="Ng V."/>
            <person name="Clum A."/>
            <person name="Steindorff A."/>
            <person name="Ohm R.A."/>
            <person name="Martin F."/>
            <person name="Silar P."/>
            <person name="Natvig D.O."/>
            <person name="Lalanne C."/>
            <person name="Gautier V."/>
            <person name="Ament-Velasquez S.L."/>
            <person name="Kruys A."/>
            <person name="Hutchinson M.I."/>
            <person name="Powell A.J."/>
            <person name="Barry K."/>
            <person name="Miller A.N."/>
            <person name="Grigoriev I.V."/>
            <person name="Debuchy R."/>
            <person name="Gladieux P."/>
            <person name="Hiltunen Thoren M."/>
            <person name="Johannesson H."/>
        </authorList>
    </citation>
    <scope>NUCLEOTIDE SEQUENCE</scope>
    <source>
        <strain evidence="1">CBS 333.67</strain>
    </source>
</reference>
<evidence type="ECO:0000313" key="2">
    <source>
        <dbReference type="Proteomes" id="UP001273166"/>
    </source>
</evidence>
<name>A0AAJ0GRH6_9PEZI</name>
<reference evidence="1" key="2">
    <citation type="submission" date="2023-06" db="EMBL/GenBank/DDBJ databases">
        <authorList>
            <consortium name="Lawrence Berkeley National Laboratory"/>
            <person name="Mondo S.J."/>
            <person name="Hensen N."/>
            <person name="Bonometti L."/>
            <person name="Westerberg I."/>
            <person name="Brannstrom I.O."/>
            <person name="Guillou S."/>
            <person name="Cros-Aarteil S."/>
            <person name="Calhoun S."/>
            <person name="Haridas S."/>
            <person name="Kuo A."/>
            <person name="Pangilinan J."/>
            <person name="Riley R."/>
            <person name="Labutti K."/>
            <person name="Andreopoulos B."/>
            <person name="Lipzen A."/>
            <person name="Chen C."/>
            <person name="Yanf M."/>
            <person name="Daum C."/>
            <person name="Ng V."/>
            <person name="Clum A."/>
            <person name="Steindorff A."/>
            <person name="Ohm R."/>
            <person name="Martin F."/>
            <person name="Silar P."/>
            <person name="Natvig D."/>
            <person name="Lalanne C."/>
            <person name="Gautier V."/>
            <person name="Ament-Velasquez S.L."/>
            <person name="Kruys A."/>
            <person name="Hutchinson M.I."/>
            <person name="Powell A.J."/>
            <person name="Barry K."/>
            <person name="Miller A.N."/>
            <person name="Grigoriev I.V."/>
            <person name="Debuchy R."/>
            <person name="Gladieux P."/>
            <person name="Thoren M.H."/>
            <person name="Johannesson H."/>
        </authorList>
    </citation>
    <scope>NUCLEOTIDE SEQUENCE</scope>
    <source>
        <strain evidence="1">CBS 333.67</strain>
    </source>
</reference>
<proteinExistence type="predicted"/>
<accession>A0AAJ0GRH6</accession>
<dbReference type="AlphaFoldDB" id="A0AAJ0GRH6"/>
<comment type="caution">
    <text evidence="1">The sequence shown here is derived from an EMBL/GenBank/DDBJ whole genome shotgun (WGS) entry which is preliminary data.</text>
</comment>